<evidence type="ECO:0000256" key="2">
    <source>
        <dbReference type="ARBA" id="ARBA00007532"/>
    </source>
</evidence>
<proteinExistence type="inferred from homology"/>
<evidence type="ECO:0000313" key="9">
    <source>
        <dbReference type="EMBL" id="GAA1614716.1"/>
    </source>
</evidence>
<dbReference type="EMBL" id="BAAAMU010000004">
    <property type="protein sequence ID" value="GAA1614716.1"/>
    <property type="molecule type" value="Genomic_DNA"/>
</dbReference>
<dbReference type="InterPro" id="IPR023753">
    <property type="entry name" value="FAD/NAD-binding_dom"/>
</dbReference>
<feature type="domain" description="Pyridine nucleotide-disulphide oxidoreductase dimerisation" evidence="7">
    <location>
        <begin position="388"/>
        <end position="495"/>
    </location>
</feature>
<keyword evidence="4" id="KW-0274">FAD</keyword>
<gene>
    <name evidence="9" type="ORF">GCM10009733_008630</name>
</gene>
<dbReference type="PANTHER" id="PTHR22912">
    <property type="entry name" value="DISULFIDE OXIDOREDUCTASE"/>
    <property type="match status" value="1"/>
</dbReference>
<evidence type="ECO:0000256" key="6">
    <source>
        <dbReference type="SAM" id="MobiDB-lite"/>
    </source>
</evidence>
<dbReference type="Gene3D" id="3.30.390.30">
    <property type="match status" value="1"/>
</dbReference>
<dbReference type="PANTHER" id="PTHR22912:SF151">
    <property type="entry name" value="DIHYDROLIPOYL DEHYDROGENASE, MITOCHONDRIAL"/>
    <property type="match status" value="1"/>
</dbReference>
<evidence type="ECO:0000256" key="1">
    <source>
        <dbReference type="ARBA" id="ARBA00001974"/>
    </source>
</evidence>
<dbReference type="InterPro" id="IPR004099">
    <property type="entry name" value="Pyr_nucl-diS_OxRdtase_dimer"/>
</dbReference>
<keyword evidence="5" id="KW-0520">NAD</keyword>
<comment type="caution">
    <text evidence="9">The sequence shown here is derived from an EMBL/GenBank/DDBJ whole genome shotgun (WGS) entry which is preliminary data.</text>
</comment>
<accession>A0ABP4QKS7</accession>
<evidence type="ECO:0000256" key="5">
    <source>
        <dbReference type="ARBA" id="ARBA00023027"/>
    </source>
</evidence>
<dbReference type="Pfam" id="PF07992">
    <property type="entry name" value="Pyr_redox_2"/>
    <property type="match status" value="1"/>
</dbReference>
<feature type="region of interest" description="Disordered" evidence="6">
    <location>
        <begin position="1"/>
        <end position="25"/>
    </location>
</feature>
<evidence type="ECO:0000256" key="4">
    <source>
        <dbReference type="ARBA" id="ARBA00022827"/>
    </source>
</evidence>
<dbReference type="InterPro" id="IPR001100">
    <property type="entry name" value="Pyr_nuc-diS_OxRdtase"/>
</dbReference>
<evidence type="ECO:0000259" key="7">
    <source>
        <dbReference type="Pfam" id="PF02852"/>
    </source>
</evidence>
<keyword evidence="10" id="KW-1185">Reference proteome</keyword>
<dbReference type="InterPro" id="IPR036188">
    <property type="entry name" value="FAD/NAD-bd_sf"/>
</dbReference>
<dbReference type="Pfam" id="PF02852">
    <property type="entry name" value="Pyr_redox_dim"/>
    <property type="match status" value="1"/>
</dbReference>
<dbReference type="SUPFAM" id="SSF55424">
    <property type="entry name" value="FAD/NAD-linked reductases, dimerisation (C-terminal) domain"/>
    <property type="match status" value="1"/>
</dbReference>
<dbReference type="InterPro" id="IPR016156">
    <property type="entry name" value="FAD/NAD-linked_Rdtase_dimer_sf"/>
</dbReference>
<sequence length="512" mass="54648">MSRPSTPEYQVRSHSTEEEEQAVSAHEAGEEYDVIVIGTGPVGQTVAQRVRSAGLTVAAVERELVGGECSYWACIPSKAMLRPVTALADARRVGGAREAVTGQVDATAVLARRDKWVTDWDDRGQAQFLKDIGADLIRGHARLDGPRRVSVEIPRGSTLSLTARHAVVVCTGSRPNFPELAGLADVRPWTNREATDSPKVPGRLAIIGGGGVGVEMATAWHGLGSSVTLLAQTEGLLPKMEPFVGEMIARSYTEAGIDVRIGVTVEGMRRPDRTGPVTLSLEGGAELEADEVLLAIGRRPLTYDIGLQTVGLEPGSWLEVDDTCAVRAVAGDRWLYALGDVNGRALLTHQGKYQARVAGAVIAARAAGRPVDPAPWGPHATTADSRAVPQVFFCDPQVGAVGLTADQAERAGHRIRVVDVDTGGKVAGAGLYADGYTGRARMVVDEDHERLLGVTMVGPAIEELIHSATVAVAAQVPVSRLWHAVPCFPSISEVWLRLLEAYRDTTDARQWR</sequence>
<dbReference type="Gene3D" id="3.50.50.60">
    <property type="entry name" value="FAD/NAD(P)-binding domain"/>
    <property type="match status" value="2"/>
</dbReference>
<protein>
    <submittedName>
        <fullName evidence="9">NAD(P)/FAD-dependent oxidoreductase</fullName>
    </submittedName>
</protein>
<comment type="cofactor">
    <cofactor evidence="1">
        <name>FAD</name>
        <dbReference type="ChEBI" id="CHEBI:57692"/>
    </cofactor>
</comment>
<feature type="domain" description="FAD/NAD(P)-binding" evidence="8">
    <location>
        <begin position="32"/>
        <end position="350"/>
    </location>
</feature>
<evidence type="ECO:0000256" key="3">
    <source>
        <dbReference type="ARBA" id="ARBA00022630"/>
    </source>
</evidence>
<organism evidence="9 10">
    <name type="scientific">Nonomuraea maheshkhaliensis</name>
    <dbReference type="NCBI Taxonomy" id="419590"/>
    <lineage>
        <taxon>Bacteria</taxon>
        <taxon>Bacillati</taxon>
        <taxon>Actinomycetota</taxon>
        <taxon>Actinomycetes</taxon>
        <taxon>Streptosporangiales</taxon>
        <taxon>Streptosporangiaceae</taxon>
        <taxon>Nonomuraea</taxon>
    </lineage>
</organism>
<dbReference type="PRINTS" id="PR00368">
    <property type="entry name" value="FADPNR"/>
</dbReference>
<dbReference type="Proteomes" id="UP001500064">
    <property type="component" value="Unassembled WGS sequence"/>
</dbReference>
<name>A0ABP4QKS7_9ACTN</name>
<evidence type="ECO:0000313" key="10">
    <source>
        <dbReference type="Proteomes" id="UP001500064"/>
    </source>
</evidence>
<reference evidence="10" key="1">
    <citation type="journal article" date="2019" name="Int. J. Syst. Evol. Microbiol.">
        <title>The Global Catalogue of Microorganisms (GCM) 10K type strain sequencing project: providing services to taxonomists for standard genome sequencing and annotation.</title>
        <authorList>
            <consortium name="The Broad Institute Genomics Platform"/>
            <consortium name="The Broad Institute Genome Sequencing Center for Infectious Disease"/>
            <person name="Wu L."/>
            <person name="Ma J."/>
        </authorList>
    </citation>
    <scope>NUCLEOTIDE SEQUENCE [LARGE SCALE GENOMIC DNA]</scope>
    <source>
        <strain evidence="10">JCM 13929</strain>
    </source>
</reference>
<dbReference type="InterPro" id="IPR050151">
    <property type="entry name" value="Class-I_Pyr_Nuc-Dis_Oxidored"/>
</dbReference>
<dbReference type="PRINTS" id="PR00411">
    <property type="entry name" value="PNDRDTASEI"/>
</dbReference>
<evidence type="ECO:0000259" key="8">
    <source>
        <dbReference type="Pfam" id="PF07992"/>
    </source>
</evidence>
<keyword evidence="3" id="KW-0285">Flavoprotein</keyword>
<comment type="similarity">
    <text evidence="2">Belongs to the class-I pyridine nucleotide-disulfide oxidoreductase family.</text>
</comment>
<dbReference type="SUPFAM" id="SSF51905">
    <property type="entry name" value="FAD/NAD(P)-binding domain"/>
    <property type="match status" value="1"/>
</dbReference>
<dbReference type="PIRSF" id="PIRSF000350">
    <property type="entry name" value="Mercury_reductase_MerA"/>
    <property type="match status" value="1"/>
</dbReference>